<dbReference type="InterPro" id="IPR051797">
    <property type="entry name" value="TrmB-like"/>
</dbReference>
<accession>A0A1G2R3I6</accession>
<dbReference type="Pfam" id="PF01978">
    <property type="entry name" value="TrmB"/>
    <property type="match status" value="1"/>
</dbReference>
<feature type="domain" description="Transcription regulator TrmB N-terminal" evidence="1">
    <location>
        <begin position="9"/>
        <end position="73"/>
    </location>
</feature>
<evidence type="ECO:0000313" key="2">
    <source>
        <dbReference type="EMBL" id="OHA66812.1"/>
    </source>
</evidence>
<evidence type="ECO:0000313" key="3">
    <source>
        <dbReference type="Proteomes" id="UP000178092"/>
    </source>
</evidence>
<dbReference type="InterPro" id="IPR002831">
    <property type="entry name" value="Tscrpt_reg_TrmB_N"/>
</dbReference>
<dbReference type="SUPFAM" id="SSF46785">
    <property type="entry name" value="Winged helix' DNA-binding domain"/>
    <property type="match status" value="1"/>
</dbReference>
<dbReference type="PANTHER" id="PTHR34293:SF1">
    <property type="entry name" value="HTH-TYPE TRANSCRIPTIONAL REGULATOR TRMBL2"/>
    <property type="match status" value="1"/>
</dbReference>
<dbReference type="AlphaFoldDB" id="A0A1G2R3I6"/>
<protein>
    <recommendedName>
        <fullName evidence="1">Transcription regulator TrmB N-terminal domain-containing protein</fullName>
    </recommendedName>
</protein>
<dbReference type="InterPro" id="IPR036390">
    <property type="entry name" value="WH_DNA-bd_sf"/>
</dbReference>
<organism evidence="2 3">
    <name type="scientific">Candidatus Wildermuthbacteria bacterium RIFCSPHIGHO2_02_FULL_45_25</name>
    <dbReference type="NCBI Taxonomy" id="1802450"/>
    <lineage>
        <taxon>Bacteria</taxon>
        <taxon>Candidatus Wildermuthiibacteriota</taxon>
    </lineage>
</organism>
<reference evidence="2 3" key="1">
    <citation type="journal article" date="2016" name="Nat. Commun.">
        <title>Thousands of microbial genomes shed light on interconnected biogeochemical processes in an aquifer system.</title>
        <authorList>
            <person name="Anantharaman K."/>
            <person name="Brown C.T."/>
            <person name="Hug L.A."/>
            <person name="Sharon I."/>
            <person name="Castelle C.J."/>
            <person name="Probst A.J."/>
            <person name="Thomas B.C."/>
            <person name="Singh A."/>
            <person name="Wilkins M.J."/>
            <person name="Karaoz U."/>
            <person name="Brodie E.L."/>
            <person name="Williams K.H."/>
            <person name="Hubbard S.S."/>
            <person name="Banfield J.F."/>
        </authorList>
    </citation>
    <scope>NUCLEOTIDE SEQUENCE [LARGE SCALE GENOMIC DNA]</scope>
</reference>
<dbReference type="CDD" id="cd00090">
    <property type="entry name" value="HTH_ARSR"/>
    <property type="match status" value="1"/>
</dbReference>
<proteinExistence type="predicted"/>
<name>A0A1G2R3I6_9BACT</name>
<dbReference type="Gene3D" id="1.10.10.10">
    <property type="entry name" value="Winged helix-like DNA-binding domain superfamily/Winged helix DNA-binding domain"/>
    <property type="match status" value="1"/>
</dbReference>
<dbReference type="Proteomes" id="UP000178092">
    <property type="component" value="Unassembled WGS sequence"/>
</dbReference>
<gene>
    <name evidence="2" type="ORF">A3C04_02810</name>
</gene>
<dbReference type="EMBL" id="MHTV01000022">
    <property type="protein sequence ID" value="OHA66812.1"/>
    <property type="molecule type" value="Genomic_DNA"/>
</dbReference>
<comment type="caution">
    <text evidence="2">The sequence shown here is derived from an EMBL/GenBank/DDBJ whole genome shotgun (WGS) entry which is preliminary data.</text>
</comment>
<sequence length="246" mass="28359">MNTQIPMELRKLGLKEKEVRIYLAGLELGPNTVQNIAQKAGVTRPTCYEIIQSLEERGLFSQEQRGKKRYFAAQSPEKILHLLRIQKREIEEKEREFIRIIAALESQYAAKDHKGISIFHGEEGINLLYEKISFAASPQIFVITSQHDARHEEKRTQAYEQIKKRLGRIEAKEIVVNAKGPKRPFAYGDRSYIINSAVPFRGTLVLFEQAVFFPDEKTEGHLIESSHLISLTKSLAFLLWEYLPTF</sequence>
<evidence type="ECO:0000259" key="1">
    <source>
        <dbReference type="Pfam" id="PF01978"/>
    </source>
</evidence>
<dbReference type="InterPro" id="IPR036388">
    <property type="entry name" value="WH-like_DNA-bd_sf"/>
</dbReference>
<dbReference type="InterPro" id="IPR011991">
    <property type="entry name" value="ArsR-like_HTH"/>
</dbReference>
<dbReference type="PANTHER" id="PTHR34293">
    <property type="entry name" value="HTH-TYPE TRANSCRIPTIONAL REGULATOR TRMBL2"/>
    <property type="match status" value="1"/>
</dbReference>